<dbReference type="AlphaFoldDB" id="A0A7V7RIJ3"/>
<comment type="caution">
    <text evidence="1">The sequence shown here is derived from an EMBL/GenBank/DDBJ whole genome shotgun (WGS) entry which is preliminary data.</text>
</comment>
<organism evidence="1 2">
    <name type="scientific">Bacillus mesophilum</name>
    <dbReference type="NCBI Taxonomy" id="1071718"/>
    <lineage>
        <taxon>Bacteria</taxon>
        <taxon>Bacillati</taxon>
        <taxon>Bacillota</taxon>
        <taxon>Bacilli</taxon>
        <taxon>Bacillales</taxon>
        <taxon>Bacillaceae</taxon>
        <taxon>Bacillus</taxon>
    </lineage>
</organism>
<sequence length="70" mass="7829">MKMEATGVLCVDTRSGEEYIQEEEVVVLLVFQMNNVKLMLKSGLGIQKQVRVLSVRTMLIKTTKGTLKGD</sequence>
<dbReference type="OrthoDB" id="9787779at2"/>
<proteinExistence type="predicted"/>
<dbReference type="EMBL" id="WBOT01000009">
    <property type="protein sequence ID" value="KAB2330071.1"/>
    <property type="molecule type" value="Genomic_DNA"/>
</dbReference>
<evidence type="ECO:0000313" key="2">
    <source>
        <dbReference type="Proteomes" id="UP000441354"/>
    </source>
</evidence>
<protein>
    <submittedName>
        <fullName evidence="1">Uncharacterized protein</fullName>
    </submittedName>
</protein>
<dbReference type="Proteomes" id="UP000441354">
    <property type="component" value="Unassembled WGS sequence"/>
</dbReference>
<evidence type="ECO:0000313" key="1">
    <source>
        <dbReference type="EMBL" id="KAB2330071.1"/>
    </source>
</evidence>
<accession>A0A7V7RIJ3</accession>
<name>A0A7V7RIJ3_9BACI</name>
<gene>
    <name evidence="1" type="ORF">F7732_20015</name>
</gene>
<reference evidence="1 2" key="1">
    <citation type="journal article" date="2014" name="Arch. Microbiol.">
        <title>Bacillus mesophilum sp. nov., strain IITR-54T, a novel 4-chlorobiphenyl dechlorinating bacterium.</title>
        <authorList>
            <person name="Manickam N."/>
            <person name="Singh N.K."/>
            <person name="Bajaj A."/>
            <person name="Kumar R.M."/>
            <person name="Kaur G."/>
            <person name="Kaur N."/>
            <person name="Bala M."/>
            <person name="Kumar A."/>
            <person name="Mayilraj S."/>
        </authorList>
    </citation>
    <scope>NUCLEOTIDE SEQUENCE [LARGE SCALE GENOMIC DNA]</scope>
    <source>
        <strain evidence="1 2">IITR-54</strain>
    </source>
</reference>
<keyword evidence="2" id="KW-1185">Reference proteome</keyword>
<dbReference type="RefSeq" id="WP_151575828.1">
    <property type="nucleotide sequence ID" value="NZ_WBOT01000009.1"/>
</dbReference>